<dbReference type="Pfam" id="PF00498">
    <property type="entry name" value="FHA"/>
    <property type="match status" value="1"/>
</dbReference>
<dbReference type="InterPro" id="IPR000253">
    <property type="entry name" value="FHA_dom"/>
</dbReference>
<comment type="caution">
    <text evidence="2">The sequence shown here is derived from an EMBL/GenBank/DDBJ whole genome shotgun (WGS) entry which is preliminary data.</text>
</comment>
<dbReference type="Proteomes" id="UP000887116">
    <property type="component" value="Unassembled WGS sequence"/>
</dbReference>
<evidence type="ECO:0000259" key="1">
    <source>
        <dbReference type="PROSITE" id="PS50006"/>
    </source>
</evidence>
<accession>A0A8X6FFA2</accession>
<keyword evidence="2" id="KW-0378">Hydrolase</keyword>
<protein>
    <submittedName>
        <fullName evidence="2">Putative helicase senataxin</fullName>
    </submittedName>
</protein>
<feature type="domain" description="FHA" evidence="1">
    <location>
        <begin position="22"/>
        <end position="53"/>
    </location>
</feature>
<feature type="non-terminal residue" evidence="2">
    <location>
        <position position="1"/>
    </location>
</feature>
<sequence>LIKPEIIARRETSPILSKYIQVSRRHARFKKQNGDLFEDKSSLNGVFVNGNRVKLQIGDHIGFGVSGAAADCDGIVCSCVTRTVVEKIVVIDLDDDSPPITKTEPPDCLLGLNHHIIRLMEML</sequence>
<dbReference type="OrthoDB" id="5971507at2759"/>
<keyword evidence="2" id="KW-0347">Helicase</keyword>
<dbReference type="InterPro" id="IPR008984">
    <property type="entry name" value="SMAD_FHA_dom_sf"/>
</dbReference>
<dbReference type="AlphaFoldDB" id="A0A8X6FFA2"/>
<evidence type="ECO:0000313" key="3">
    <source>
        <dbReference type="Proteomes" id="UP000887116"/>
    </source>
</evidence>
<gene>
    <name evidence="2" type="primary">Setx</name>
    <name evidence="2" type="ORF">TNCT_724841</name>
</gene>
<organism evidence="2 3">
    <name type="scientific">Trichonephila clavata</name>
    <name type="common">Joro spider</name>
    <name type="synonym">Nephila clavata</name>
    <dbReference type="NCBI Taxonomy" id="2740835"/>
    <lineage>
        <taxon>Eukaryota</taxon>
        <taxon>Metazoa</taxon>
        <taxon>Ecdysozoa</taxon>
        <taxon>Arthropoda</taxon>
        <taxon>Chelicerata</taxon>
        <taxon>Arachnida</taxon>
        <taxon>Araneae</taxon>
        <taxon>Araneomorphae</taxon>
        <taxon>Entelegynae</taxon>
        <taxon>Araneoidea</taxon>
        <taxon>Nephilidae</taxon>
        <taxon>Trichonephila</taxon>
    </lineage>
</organism>
<name>A0A8X6FFA2_TRICU</name>
<keyword evidence="3" id="KW-1185">Reference proteome</keyword>
<dbReference type="EMBL" id="BMAO01031983">
    <property type="protein sequence ID" value="GFQ79015.1"/>
    <property type="molecule type" value="Genomic_DNA"/>
</dbReference>
<evidence type="ECO:0000313" key="2">
    <source>
        <dbReference type="EMBL" id="GFQ79015.1"/>
    </source>
</evidence>
<reference evidence="2" key="1">
    <citation type="submission" date="2020-07" db="EMBL/GenBank/DDBJ databases">
        <title>Multicomponent nature underlies the extraordinary mechanical properties of spider dragline silk.</title>
        <authorList>
            <person name="Kono N."/>
            <person name="Nakamura H."/>
            <person name="Mori M."/>
            <person name="Yoshida Y."/>
            <person name="Ohtoshi R."/>
            <person name="Malay A.D."/>
            <person name="Moran D.A.P."/>
            <person name="Tomita M."/>
            <person name="Numata K."/>
            <person name="Arakawa K."/>
        </authorList>
    </citation>
    <scope>NUCLEOTIDE SEQUENCE</scope>
</reference>
<keyword evidence="2" id="KW-0067">ATP-binding</keyword>
<dbReference type="SMART" id="SM00240">
    <property type="entry name" value="FHA"/>
    <property type="match status" value="1"/>
</dbReference>
<dbReference type="PROSITE" id="PS50006">
    <property type="entry name" value="FHA_DOMAIN"/>
    <property type="match status" value="1"/>
</dbReference>
<dbReference type="SUPFAM" id="SSF49879">
    <property type="entry name" value="SMAD/FHA domain"/>
    <property type="match status" value="1"/>
</dbReference>
<proteinExistence type="predicted"/>
<dbReference type="GO" id="GO:0004386">
    <property type="term" value="F:helicase activity"/>
    <property type="evidence" value="ECO:0007669"/>
    <property type="project" value="UniProtKB-KW"/>
</dbReference>
<keyword evidence="2" id="KW-0547">Nucleotide-binding</keyword>
<dbReference type="Gene3D" id="2.60.200.20">
    <property type="match status" value="1"/>
</dbReference>